<gene>
    <name evidence="1" type="ORF">SAMN05661109_01339</name>
</gene>
<organism evidence="1 2">
    <name type="scientific">Corynebacterium cystitidis DSM 20524</name>
    <dbReference type="NCBI Taxonomy" id="1121357"/>
    <lineage>
        <taxon>Bacteria</taxon>
        <taxon>Bacillati</taxon>
        <taxon>Actinomycetota</taxon>
        <taxon>Actinomycetes</taxon>
        <taxon>Mycobacteriales</taxon>
        <taxon>Corynebacteriaceae</taxon>
        <taxon>Corynebacterium</taxon>
    </lineage>
</organism>
<dbReference type="AlphaFoldDB" id="A0A1H9T712"/>
<accession>A0A1H9T712</accession>
<reference evidence="2" key="1">
    <citation type="submission" date="2016-10" db="EMBL/GenBank/DDBJ databases">
        <authorList>
            <person name="Varghese N."/>
            <person name="Submissions S."/>
        </authorList>
    </citation>
    <scope>NUCLEOTIDE SEQUENCE [LARGE SCALE GENOMIC DNA]</scope>
    <source>
        <strain evidence="2">DSM 20524</strain>
    </source>
</reference>
<protein>
    <submittedName>
        <fullName evidence="1">Uncharacterized protein</fullName>
    </submittedName>
</protein>
<evidence type="ECO:0000313" key="1">
    <source>
        <dbReference type="EMBL" id="SER92916.1"/>
    </source>
</evidence>
<sequence length="40" mass="4398">MVSCGIGALVVVALLRRMNKPEYDFSCEYLDPAASHPWAS</sequence>
<evidence type="ECO:0000313" key="2">
    <source>
        <dbReference type="Proteomes" id="UP000198929"/>
    </source>
</evidence>
<dbReference type="Proteomes" id="UP000198929">
    <property type="component" value="Unassembled WGS sequence"/>
</dbReference>
<name>A0A1H9T712_9CORY</name>
<proteinExistence type="predicted"/>
<keyword evidence="2" id="KW-1185">Reference proteome</keyword>
<dbReference type="EMBL" id="FOGQ01000005">
    <property type="protein sequence ID" value="SER92916.1"/>
    <property type="molecule type" value="Genomic_DNA"/>
</dbReference>